<evidence type="ECO:0008006" key="4">
    <source>
        <dbReference type="Google" id="ProtNLM"/>
    </source>
</evidence>
<proteinExistence type="predicted"/>
<protein>
    <recommendedName>
        <fullName evidence="4">Secreted protein</fullName>
    </recommendedName>
</protein>
<name>A0A1X1U541_9MYCO</name>
<evidence type="ECO:0000313" key="2">
    <source>
        <dbReference type="EMBL" id="ORV51798.1"/>
    </source>
</evidence>
<organism evidence="2 3">
    <name type="scientific">Mycolicibacter engbaekii</name>
    <dbReference type="NCBI Taxonomy" id="188915"/>
    <lineage>
        <taxon>Bacteria</taxon>
        <taxon>Bacillati</taxon>
        <taxon>Actinomycetota</taxon>
        <taxon>Actinomycetes</taxon>
        <taxon>Mycobacteriales</taxon>
        <taxon>Mycobacteriaceae</taxon>
        <taxon>Mycolicibacter</taxon>
    </lineage>
</organism>
<reference evidence="2 3" key="1">
    <citation type="submission" date="2016-01" db="EMBL/GenBank/DDBJ databases">
        <title>The new phylogeny of the genus Mycobacterium.</title>
        <authorList>
            <person name="Tarcisio F."/>
            <person name="Conor M."/>
            <person name="Antonella G."/>
            <person name="Elisabetta G."/>
            <person name="Giulia F.S."/>
            <person name="Sara T."/>
            <person name="Anna F."/>
            <person name="Clotilde B."/>
            <person name="Roberto B."/>
            <person name="Veronica D.S."/>
            <person name="Fabio R."/>
            <person name="Monica P."/>
            <person name="Olivier J."/>
            <person name="Enrico T."/>
            <person name="Nicola S."/>
        </authorList>
    </citation>
    <scope>NUCLEOTIDE SEQUENCE [LARGE SCALE GENOMIC DNA]</scope>
    <source>
        <strain evidence="2 3">ATCC 27353</strain>
    </source>
</reference>
<dbReference type="STRING" id="188915.AWC02_02840"/>
<dbReference type="InterPro" id="IPR046576">
    <property type="entry name" value="DUF6636"/>
</dbReference>
<dbReference type="Pfam" id="PF20341">
    <property type="entry name" value="DUF6636"/>
    <property type="match status" value="1"/>
</dbReference>
<keyword evidence="1" id="KW-0732">Signal</keyword>
<evidence type="ECO:0000313" key="3">
    <source>
        <dbReference type="Proteomes" id="UP000193465"/>
    </source>
</evidence>
<gene>
    <name evidence="2" type="ORF">AWC02_02840</name>
</gene>
<feature type="chain" id="PRO_5012529939" description="Secreted protein" evidence="1">
    <location>
        <begin position="29"/>
        <end position="144"/>
    </location>
</feature>
<dbReference type="Proteomes" id="UP000193465">
    <property type="component" value="Unassembled WGS sequence"/>
</dbReference>
<dbReference type="AlphaFoldDB" id="A0A1X1U541"/>
<comment type="caution">
    <text evidence="2">The sequence shown here is derived from an EMBL/GenBank/DDBJ whole genome shotgun (WGS) entry which is preliminary data.</text>
</comment>
<dbReference type="EMBL" id="LQOT01000011">
    <property type="protein sequence ID" value="ORV51798.1"/>
    <property type="molecule type" value="Genomic_DNA"/>
</dbReference>
<sequence>MGYPVGVVASAAAVMASVGIIGAPVAAAQPDIYFVVSPSGNIACAVGPDWVRCDIQDRDWSPPPRPSDCPSQTGYGQGIQLDAYGKAQFVCAGDTTFGGDARTLKYGERDSTTTHLCTSETSGIRCENRDDHGFIISRESYELF</sequence>
<keyword evidence="3" id="KW-1185">Reference proteome</keyword>
<evidence type="ECO:0000256" key="1">
    <source>
        <dbReference type="SAM" id="SignalP"/>
    </source>
</evidence>
<accession>A0A1X1U541</accession>
<feature type="signal peptide" evidence="1">
    <location>
        <begin position="1"/>
        <end position="28"/>
    </location>
</feature>
<dbReference type="RefSeq" id="WP_085126744.1">
    <property type="nucleotide sequence ID" value="NZ_LQOT01000011.1"/>
</dbReference>